<comment type="subcellular location">
    <subcellularLocation>
        <location evidence="1">Cytoplasm</location>
        <location evidence="1">Cytosol</location>
    </subcellularLocation>
</comment>
<evidence type="ECO:0000256" key="2">
    <source>
        <dbReference type="ARBA" id="ARBA00008456"/>
    </source>
</evidence>
<organism evidence="7 8">
    <name type="scientific">Rhododendron williamsianum</name>
    <dbReference type="NCBI Taxonomy" id="262921"/>
    <lineage>
        <taxon>Eukaryota</taxon>
        <taxon>Viridiplantae</taxon>
        <taxon>Streptophyta</taxon>
        <taxon>Embryophyta</taxon>
        <taxon>Tracheophyta</taxon>
        <taxon>Spermatophyta</taxon>
        <taxon>Magnoliopsida</taxon>
        <taxon>eudicotyledons</taxon>
        <taxon>Gunneridae</taxon>
        <taxon>Pentapetalae</taxon>
        <taxon>asterids</taxon>
        <taxon>Ericales</taxon>
        <taxon>Ericaceae</taxon>
        <taxon>Ericoideae</taxon>
        <taxon>Rhodoreae</taxon>
        <taxon>Rhododendron</taxon>
    </lineage>
</organism>
<dbReference type="AlphaFoldDB" id="A0A6A4KU73"/>
<dbReference type="GO" id="GO:0016787">
    <property type="term" value="F:hydrolase activity"/>
    <property type="evidence" value="ECO:0007669"/>
    <property type="project" value="UniProtKB-KW"/>
</dbReference>
<dbReference type="InterPro" id="IPR029058">
    <property type="entry name" value="AB_hydrolase_fold"/>
</dbReference>
<comment type="caution">
    <text evidence="7">The sequence shown here is derived from an EMBL/GenBank/DDBJ whole genome shotgun (WGS) entry which is preliminary data.</text>
</comment>
<accession>A0A6A4KU73</accession>
<dbReference type="PANTHER" id="PTHR46812">
    <property type="entry name" value="CARBOXYMETHYLENEBUTENOLIDASE HOMOLOG"/>
    <property type="match status" value="1"/>
</dbReference>
<dbReference type="InterPro" id="IPR042946">
    <property type="entry name" value="CMBL"/>
</dbReference>
<feature type="domain" description="Dienelactone hydrolase" evidence="6">
    <location>
        <begin position="184"/>
        <end position="386"/>
    </location>
</feature>
<proteinExistence type="inferred from homology"/>
<dbReference type="PANTHER" id="PTHR46812:SF1">
    <property type="entry name" value="CARBOXYMETHYLENEBUTENOLIDASE HOMOLOG"/>
    <property type="match status" value="1"/>
</dbReference>
<reference evidence="7 8" key="1">
    <citation type="journal article" date="2019" name="Genome Biol. Evol.">
        <title>The Rhododendron genome and chromosomal organization provide insight into shared whole-genome duplications across the heath family (Ericaceae).</title>
        <authorList>
            <person name="Soza V.L."/>
            <person name="Lindsley D."/>
            <person name="Waalkes A."/>
            <person name="Ramage E."/>
            <person name="Patwardhan R.P."/>
            <person name="Burton J.N."/>
            <person name="Adey A."/>
            <person name="Kumar A."/>
            <person name="Qiu R."/>
            <person name="Shendure J."/>
            <person name="Hall B."/>
        </authorList>
    </citation>
    <scope>NUCLEOTIDE SEQUENCE [LARGE SCALE GENOMIC DNA]</scope>
    <source>
        <strain evidence="7">RSF 1966-606</strain>
    </source>
</reference>
<gene>
    <name evidence="7" type="ORF">C3L33_21727</name>
</gene>
<keyword evidence="8" id="KW-1185">Reference proteome</keyword>
<evidence type="ECO:0000256" key="4">
    <source>
        <dbReference type="ARBA" id="ARBA00022490"/>
    </source>
</evidence>
<dbReference type="GO" id="GO:0009507">
    <property type="term" value="C:chloroplast"/>
    <property type="evidence" value="ECO:0007669"/>
    <property type="project" value="TreeGrafter"/>
</dbReference>
<evidence type="ECO:0000313" key="7">
    <source>
        <dbReference type="EMBL" id="KAE9446369.1"/>
    </source>
</evidence>
<keyword evidence="4" id="KW-0963">Cytoplasm</keyword>
<sequence length="393" mass="43062">MGLASSPLFSASIAVSSSLYTTRRRNPRHHRCLSSLASPQLPPSIFQEMGEEKKTNCGDYDEITLGFFRLDDIALFIMLDTGLHTIFFVSNLPWTIGFGVPSKTYELLGDTESSLQFLFRESAILNPRRTLLRFPKYSICKVSSGQVEVDDGLNDEACELVSGTELSIGEGVDSIGAHLFKAVKNNNGTGILLLSDIFGFEDSATRDFAYRVACNGYNVLVPDLFRGDPWAKNRPKASFEDWLAKQTPERISKDITTSTKWMMDEFVAAGISQKLGIMGFCFGGGRVIDVLAQDQGVCFGIGVSFYGTRIDPSVAANVKVPVLFIAGDNDPLCPVSALEDIEKKVGNGSTVLIFRGRGHGFAHRPESPEEDEDAEQAFTVMRNWLHDGLVAGT</sequence>
<feature type="non-terminal residue" evidence="7">
    <location>
        <position position="1"/>
    </location>
</feature>
<dbReference type="OrthoDB" id="17560at2759"/>
<evidence type="ECO:0000313" key="8">
    <source>
        <dbReference type="Proteomes" id="UP000428333"/>
    </source>
</evidence>
<keyword evidence="5" id="KW-0378">Hydrolase</keyword>
<dbReference type="EMBL" id="QEFC01003767">
    <property type="protein sequence ID" value="KAE9446369.1"/>
    <property type="molecule type" value="Genomic_DNA"/>
</dbReference>
<evidence type="ECO:0000256" key="1">
    <source>
        <dbReference type="ARBA" id="ARBA00004514"/>
    </source>
</evidence>
<dbReference type="InterPro" id="IPR002925">
    <property type="entry name" value="Dienelactn_hydro"/>
</dbReference>
<dbReference type="Gene3D" id="3.40.50.1820">
    <property type="entry name" value="alpha/beta hydrolase"/>
    <property type="match status" value="1"/>
</dbReference>
<dbReference type="Pfam" id="PF01738">
    <property type="entry name" value="DLH"/>
    <property type="match status" value="1"/>
</dbReference>
<evidence type="ECO:0000256" key="5">
    <source>
        <dbReference type="ARBA" id="ARBA00022801"/>
    </source>
</evidence>
<name>A0A6A4KU73_9ERIC</name>
<dbReference type="Proteomes" id="UP000428333">
    <property type="component" value="Linkage Group LG13"/>
</dbReference>
<evidence type="ECO:0000256" key="3">
    <source>
        <dbReference type="ARBA" id="ARBA00014180"/>
    </source>
</evidence>
<comment type="similarity">
    <text evidence="2">Belongs to the dienelactone hydrolase family.</text>
</comment>
<evidence type="ECO:0000259" key="6">
    <source>
        <dbReference type="Pfam" id="PF01738"/>
    </source>
</evidence>
<dbReference type="SUPFAM" id="SSF53474">
    <property type="entry name" value="alpha/beta-Hydrolases"/>
    <property type="match status" value="1"/>
</dbReference>
<protein>
    <recommendedName>
        <fullName evidence="3">Carboxymethylenebutenolidase homolog</fullName>
    </recommendedName>
</protein>
<dbReference type="GO" id="GO:0005829">
    <property type="term" value="C:cytosol"/>
    <property type="evidence" value="ECO:0007669"/>
    <property type="project" value="UniProtKB-SubCell"/>
</dbReference>